<accession>A0ABT3JL40</accession>
<dbReference type="Proteomes" id="UP001209107">
    <property type="component" value="Unassembled WGS sequence"/>
</dbReference>
<keyword evidence="1" id="KW-0812">Transmembrane</keyword>
<name>A0ABT3JL40_9FLAO</name>
<keyword evidence="1" id="KW-0472">Membrane</keyword>
<evidence type="ECO:0000313" key="3">
    <source>
        <dbReference type="Proteomes" id="UP001209107"/>
    </source>
</evidence>
<reference evidence="2 3" key="1">
    <citation type="submission" date="2022-10" db="EMBL/GenBank/DDBJ databases">
        <title>Kaistella sp. BT-6-1-3.</title>
        <authorList>
            <person name="Ai J."/>
            <person name="Deng Z."/>
        </authorList>
    </citation>
    <scope>NUCLEOTIDE SEQUENCE [LARGE SCALE GENOMIC DNA]</scope>
    <source>
        <strain evidence="2 3">BT6-1-3</strain>
    </source>
</reference>
<sequence>MKDLLLKEKLMFKGIYSADKSSGIKRQQHFTTRHNSGCKKEVLTYFWRLPNGMESTGVMRILIIEIGIVAIIAGVFIFKIL</sequence>
<proteinExistence type="predicted"/>
<comment type="caution">
    <text evidence="2">The sequence shown here is derived from an EMBL/GenBank/DDBJ whole genome shotgun (WGS) entry which is preliminary data.</text>
</comment>
<protein>
    <submittedName>
        <fullName evidence="2">Uncharacterized protein</fullName>
    </submittedName>
</protein>
<evidence type="ECO:0000313" key="2">
    <source>
        <dbReference type="EMBL" id="MCW4451500.1"/>
    </source>
</evidence>
<keyword evidence="3" id="KW-1185">Reference proteome</keyword>
<dbReference type="EMBL" id="JAPCHZ010000002">
    <property type="protein sequence ID" value="MCW4451500.1"/>
    <property type="molecule type" value="Genomic_DNA"/>
</dbReference>
<keyword evidence="1" id="KW-1133">Transmembrane helix</keyword>
<evidence type="ECO:0000256" key="1">
    <source>
        <dbReference type="SAM" id="Phobius"/>
    </source>
</evidence>
<organism evidence="2 3">
    <name type="scientific">Kaistella yananensis</name>
    <dbReference type="NCBI Taxonomy" id="2989820"/>
    <lineage>
        <taxon>Bacteria</taxon>
        <taxon>Pseudomonadati</taxon>
        <taxon>Bacteroidota</taxon>
        <taxon>Flavobacteriia</taxon>
        <taxon>Flavobacteriales</taxon>
        <taxon>Weeksellaceae</taxon>
        <taxon>Chryseobacterium group</taxon>
        <taxon>Kaistella</taxon>
    </lineage>
</organism>
<dbReference type="RefSeq" id="WP_265143692.1">
    <property type="nucleotide sequence ID" value="NZ_JAPCHZ010000002.1"/>
</dbReference>
<feature type="transmembrane region" description="Helical" evidence="1">
    <location>
        <begin position="57"/>
        <end position="78"/>
    </location>
</feature>
<gene>
    <name evidence="2" type="ORF">OK344_04690</name>
</gene>